<dbReference type="EMBL" id="LR134162">
    <property type="protein sequence ID" value="VEB08448.1"/>
    <property type="molecule type" value="Genomic_DNA"/>
</dbReference>
<proteinExistence type="predicted"/>
<feature type="compositionally biased region" description="Basic and acidic residues" evidence="1">
    <location>
        <begin position="16"/>
        <end position="26"/>
    </location>
</feature>
<name>A0A3S4IZK5_KLEPN</name>
<feature type="region of interest" description="Disordered" evidence="1">
    <location>
        <begin position="1"/>
        <end position="47"/>
    </location>
</feature>
<sequence>MKARDIKPAGNQRDGITAKRRGDIGHHSRSRIAANSTITSEKPTAAAKPYKRRLQEIVAQINIQQRLPEYGTVGGDQR</sequence>
<accession>A0A3S4IZK5</accession>
<gene>
    <name evidence="2" type="ORF">NCTC13635_07559</name>
</gene>
<evidence type="ECO:0000313" key="3">
    <source>
        <dbReference type="Proteomes" id="UP000282433"/>
    </source>
</evidence>
<evidence type="ECO:0000256" key="1">
    <source>
        <dbReference type="SAM" id="MobiDB-lite"/>
    </source>
</evidence>
<organism evidence="2 3">
    <name type="scientific">Klebsiella pneumoniae</name>
    <dbReference type="NCBI Taxonomy" id="573"/>
    <lineage>
        <taxon>Bacteria</taxon>
        <taxon>Pseudomonadati</taxon>
        <taxon>Pseudomonadota</taxon>
        <taxon>Gammaproteobacteria</taxon>
        <taxon>Enterobacterales</taxon>
        <taxon>Enterobacteriaceae</taxon>
        <taxon>Klebsiella/Raoultella group</taxon>
        <taxon>Klebsiella</taxon>
        <taxon>Klebsiella pneumoniae complex</taxon>
    </lineage>
</organism>
<feature type="compositionally biased region" description="Polar residues" evidence="1">
    <location>
        <begin position="33"/>
        <end position="42"/>
    </location>
</feature>
<reference evidence="2 3" key="1">
    <citation type="submission" date="2018-12" db="EMBL/GenBank/DDBJ databases">
        <authorList>
            <consortium name="Pathogen Informatics"/>
        </authorList>
    </citation>
    <scope>NUCLEOTIDE SEQUENCE [LARGE SCALE GENOMIC DNA]</scope>
    <source>
        <strain evidence="2 3">NCTC13635</strain>
    </source>
</reference>
<protein>
    <submittedName>
        <fullName evidence="2">Uncharacterized protein</fullName>
    </submittedName>
</protein>
<dbReference type="AlphaFoldDB" id="A0A3S4IZK5"/>
<dbReference type="Proteomes" id="UP000282433">
    <property type="component" value="Chromosome"/>
</dbReference>
<evidence type="ECO:0000313" key="2">
    <source>
        <dbReference type="EMBL" id="VEB08448.1"/>
    </source>
</evidence>